<evidence type="ECO:0000256" key="1">
    <source>
        <dbReference type="ARBA" id="ARBA00004571"/>
    </source>
</evidence>
<accession>A0A2S4HIQ9</accession>
<dbReference type="InterPro" id="IPR050330">
    <property type="entry name" value="Bact_OuterMem_StrucFunc"/>
</dbReference>
<evidence type="ECO:0000256" key="3">
    <source>
        <dbReference type="ARBA" id="ARBA00022452"/>
    </source>
</evidence>
<dbReference type="SUPFAM" id="SSF103088">
    <property type="entry name" value="OmpA-like"/>
    <property type="match status" value="1"/>
</dbReference>
<dbReference type="AlphaFoldDB" id="A0A2S4HIQ9"/>
<evidence type="ECO:0000256" key="8">
    <source>
        <dbReference type="ARBA" id="ARBA00023136"/>
    </source>
</evidence>
<dbReference type="Pfam" id="PF13505">
    <property type="entry name" value="OMP_b-brl"/>
    <property type="match status" value="1"/>
</dbReference>
<dbReference type="GO" id="GO:0009279">
    <property type="term" value="C:cell outer membrane"/>
    <property type="evidence" value="ECO:0007669"/>
    <property type="project" value="UniProtKB-SubCell"/>
</dbReference>
<feature type="domain" description="OmpA-like" evidence="12">
    <location>
        <begin position="266"/>
        <end position="384"/>
    </location>
</feature>
<protein>
    <recommendedName>
        <fullName evidence="12">OmpA-like domain-containing protein</fullName>
    </recommendedName>
</protein>
<evidence type="ECO:0000313" key="14">
    <source>
        <dbReference type="Proteomes" id="UP000237222"/>
    </source>
</evidence>
<feature type="chain" id="PRO_5015553403" description="OmpA-like domain-containing protein" evidence="11">
    <location>
        <begin position="40"/>
        <end position="386"/>
    </location>
</feature>
<dbReference type="InterPro" id="IPR027385">
    <property type="entry name" value="Beta-barrel_OMP"/>
</dbReference>
<dbReference type="InterPro" id="IPR003367">
    <property type="entry name" value="Thrombospondin_3-like_rpt"/>
</dbReference>
<evidence type="ECO:0000256" key="9">
    <source>
        <dbReference type="ARBA" id="ARBA00023237"/>
    </source>
</evidence>
<evidence type="ECO:0000256" key="11">
    <source>
        <dbReference type="SAM" id="SignalP"/>
    </source>
</evidence>
<keyword evidence="2" id="KW-0813">Transport</keyword>
<name>A0A2S4HIQ9_9GAMM</name>
<dbReference type="GO" id="GO:0007155">
    <property type="term" value="P:cell adhesion"/>
    <property type="evidence" value="ECO:0007669"/>
    <property type="project" value="InterPro"/>
</dbReference>
<dbReference type="GO" id="GO:0015288">
    <property type="term" value="F:porin activity"/>
    <property type="evidence" value="ECO:0007669"/>
    <property type="project" value="UniProtKB-KW"/>
</dbReference>
<gene>
    <name evidence="13" type="ORF">C0068_06400</name>
</gene>
<reference evidence="13" key="1">
    <citation type="submission" date="2018-01" db="EMBL/GenBank/DDBJ databases">
        <authorList>
            <person name="Yu X.-D."/>
        </authorList>
    </citation>
    <scope>NUCLEOTIDE SEQUENCE</scope>
    <source>
        <strain evidence="13">ZX-21</strain>
    </source>
</reference>
<comment type="subcellular location">
    <subcellularLocation>
        <location evidence="1">Cell outer membrane</location>
        <topology evidence="1">Multi-pass membrane protein</topology>
    </subcellularLocation>
</comment>
<dbReference type="SUPFAM" id="SSF103647">
    <property type="entry name" value="TSP type-3 repeat"/>
    <property type="match status" value="1"/>
</dbReference>
<organism evidence="13 14">
    <name type="scientific">Zhongshania marina</name>
    <dbReference type="NCBI Taxonomy" id="2304603"/>
    <lineage>
        <taxon>Bacteria</taxon>
        <taxon>Pseudomonadati</taxon>
        <taxon>Pseudomonadota</taxon>
        <taxon>Gammaproteobacteria</taxon>
        <taxon>Cellvibrionales</taxon>
        <taxon>Spongiibacteraceae</taxon>
        <taxon>Zhongshania</taxon>
    </lineage>
</organism>
<dbReference type="InterPro" id="IPR006664">
    <property type="entry name" value="OMP_bac"/>
</dbReference>
<sequence length="386" mass="41225">MTCFHDMVEEVKKIRGSVMRKVLLGAAIAAAICPTFASAADEGKWYLNPAIGYMSYDKDRNLDDAAVALFGVERRFNSSWGMEVRGLYSEADDEQGNTSLDQKVMGTSLDVLRYFSGSQSVVPYLAGGIGVIDSDFDNGAYQTQTQLNAGAGFRYIISEALSIRTDARYVYGTDHETGDGVLSVGLSYAFGETSAPMPAPAPVAGDSDGDGVEDGVDQCPGTPAGVAVDAKGCALDRDGDGVPNYRDKCPNTPAGRQVDKFGCKFILKHSESIKLEINFANDSDAIPVAYAAELQKVAEFMKKFGGVSTVVEGHADSNGEAAYNKQLSQRRADAVRNALIRDYGIAANRLSAVGYGEERPIADNRTAAGRSANRRVIAVMQAEVVE</sequence>
<dbReference type="Gene3D" id="3.30.1330.60">
    <property type="entry name" value="OmpA-like domain"/>
    <property type="match status" value="1"/>
</dbReference>
<evidence type="ECO:0000313" key="13">
    <source>
        <dbReference type="EMBL" id="POP53581.1"/>
    </source>
</evidence>
<dbReference type="PRINTS" id="PR01021">
    <property type="entry name" value="OMPADOMAIN"/>
</dbReference>
<dbReference type="InterPro" id="IPR028974">
    <property type="entry name" value="TSP_type-3_rpt"/>
</dbReference>
<dbReference type="Proteomes" id="UP000237222">
    <property type="component" value="Unassembled WGS sequence"/>
</dbReference>
<dbReference type="EMBL" id="PQGG01000013">
    <property type="protein sequence ID" value="POP53581.1"/>
    <property type="molecule type" value="Genomic_DNA"/>
</dbReference>
<evidence type="ECO:0000256" key="5">
    <source>
        <dbReference type="ARBA" id="ARBA00022729"/>
    </source>
</evidence>
<dbReference type="InterPro" id="IPR011250">
    <property type="entry name" value="OMP/PagP_B-barrel"/>
</dbReference>
<dbReference type="GO" id="GO:0006811">
    <property type="term" value="P:monoatomic ion transport"/>
    <property type="evidence" value="ECO:0007669"/>
    <property type="project" value="UniProtKB-KW"/>
</dbReference>
<evidence type="ECO:0000256" key="10">
    <source>
        <dbReference type="PROSITE-ProRule" id="PRU00473"/>
    </source>
</evidence>
<feature type="signal peptide" evidence="11">
    <location>
        <begin position="1"/>
        <end position="39"/>
    </location>
</feature>
<dbReference type="PANTHER" id="PTHR30329">
    <property type="entry name" value="STATOR ELEMENT OF FLAGELLAR MOTOR COMPLEX"/>
    <property type="match status" value="1"/>
</dbReference>
<keyword evidence="9" id="KW-0998">Cell outer membrane</keyword>
<dbReference type="Pfam" id="PF02412">
    <property type="entry name" value="TSP_3"/>
    <property type="match status" value="2"/>
</dbReference>
<dbReference type="GO" id="GO:0046930">
    <property type="term" value="C:pore complex"/>
    <property type="evidence" value="ECO:0007669"/>
    <property type="project" value="UniProtKB-KW"/>
</dbReference>
<dbReference type="Gene3D" id="2.40.160.20">
    <property type="match status" value="1"/>
</dbReference>
<evidence type="ECO:0000259" key="12">
    <source>
        <dbReference type="PROSITE" id="PS51123"/>
    </source>
</evidence>
<evidence type="ECO:0000256" key="6">
    <source>
        <dbReference type="ARBA" id="ARBA00023065"/>
    </source>
</evidence>
<dbReference type="SUPFAM" id="SSF56925">
    <property type="entry name" value="OMPA-like"/>
    <property type="match status" value="1"/>
</dbReference>
<keyword evidence="4" id="KW-0812">Transmembrane</keyword>
<dbReference type="GO" id="GO:0005509">
    <property type="term" value="F:calcium ion binding"/>
    <property type="evidence" value="ECO:0007669"/>
    <property type="project" value="InterPro"/>
</dbReference>
<comment type="caution">
    <text evidence="13">The sequence shown here is derived from an EMBL/GenBank/DDBJ whole genome shotgun (WGS) entry which is preliminary data.</text>
</comment>
<dbReference type="CDD" id="cd07185">
    <property type="entry name" value="OmpA_C-like"/>
    <property type="match status" value="1"/>
</dbReference>
<keyword evidence="7" id="KW-0626">Porin</keyword>
<proteinExistence type="predicted"/>
<keyword evidence="5 11" id="KW-0732">Signal</keyword>
<evidence type="ECO:0000256" key="7">
    <source>
        <dbReference type="ARBA" id="ARBA00023114"/>
    </source>
</evidence>
<dbReference type="InterPro" id="IPR036737">
    <property type="entry name" value="OmpA-like_sf"/>
</dbReference>
<dbReference type="Pfam" id="PF00691">
    <property type="entry name" value="OmpA"/>
    <property type="match status" value="1"/>
</dbReference>
<dbReference type="InterPro" id="IPR006665">
    <property type="entry name" value="OmpA-like"/>
</dbReference>
<evidence type="ECO:0000256" key="4">
    <source>
        <dbReference type="ARBA" id="ARBA00022692"/>
    </source>
</evidence>
<keyword evidence="6" id="KW-0406">Ion transport</keyword>
<dbReference type="PROSITE" id="PS51123">
    <property type="entry name" value="OMPA_2"/>
    <property type="match status" value="1"/>
</dbReference>
<keyword evidence="8 10" id="KW-0472">Membrane</keyword>
<keyword evidence="3" id="KW-1134">Transmembrane beta strand</keyword>
<dbReference type="PANTHER" id="PTHR30329:SF21">
    <property type="entry name" value="LIPOPROTEIN YIAD-RELATED"/>
    <property type="match status" value="1"/>
</dbReference>
<evidence type="ECO:0000256" key="2">
    <source>
        <dbReference type="ARBA" id="ARBA00022448"/>
    </source>
</evidence>